<dbReference type="PROSITE" id="PS51864">
    <property type="entry name" value="ASTACIN"/>
    <property type="match status" value="1"/>
</dbReference>
<dbReference type="SUPFAM" id="SSF49854">
    <property type="entry name" value="Spermadhesin, CUB domain"/>
    <property type="match status" value="1"/>
</dbReference>
<comment type="caution">
    <text evidence="12">Lacks conserved residue(s) required for the propagation of feature annotation.</text>
</comment>
<dbReference type="GO" id="GO:0008270">
    <property type="term" value="F:zinc ion binding"/>
    <property type="evidence" value="ECO:0007669"/>
    <property type="project" value="UniProtKB-UniRule"/>
</dbReference>
<dbReference type="PANTHER" id="PTHR10127:SF793">
    <property type="entry name" value="ZINC METALLOPROTEINASE NAS-31"/>
    <property type="match status" value="1"/>
</dbReference>
<dbReference type="InterPro" id="IPR035914">
    <property type="entry name" value="Sperma_CUB_dom_sf"/>
</dbReference>
<keyword evidence="10" id="KW-0325">Glycoprotein</keyword>
<evidence type="ECO:0000256" key="9">
    <source>
        <dbReference type="ARBA" id="ARBA00023157"/>
    </source>
</evidence>
<dbReference type="GO" id="GO:0018996">
    <property type="term" value="P:molting cycle, collagen and cuticulin-based cuticle"/>
    <property type="evidence" value="ECO:0007669"/>
    <property type="project" value="InterPro"/>
</dbReference>
<feature type="domain" description="Peptidase M12A" evidence="14">
    <location>
        <begin position="11"/>
        <end position="174"/>
    </location>
</feature>
<evidence type="ECO:0000256" key="7">
    <source>
        <dbReference type="ARBA" id="ARBA00022833"/>
    </source>
</evidence>
<keyword evidence="7" id="KW-0862">Zinc</keyword>
<dbReference type="SUPFAM" id="SSF55486">
    <property type="entry name" value="Metalloproteases ('zincins'), catalytic domain"/>
    <property type="match status" value="1"/>
</dbReference>
<dbReference type="InterPro" id="IPR000859">
    <property type="entry name" value="CUB_dom"/>
</dbReference>
<name>A0A183FRX3_HELPZ</name>
<dbReference type="AlphaFoldDB" id="A0A183FRX3"/>
<evidence type="ECO:0000256" key="11">
    <source>
        <dbReference type="PIRNR" id="PIRNR036365"/>
    </source>
</evidence>
<evidence type="ECO:0000259" key="13">
    <source>
        <dbReference type="PROSITE" id="PS01180"/>
    </source>
</evidence>
<comment type="subcellular location">
    <subcellularLocation>
        <location evidence="1 11">Secreted</location>
    </subcellularLocation>
</comment>
<dbReference type="PIRSF" id="PIRSF036365">
    <property type="entry name" value="Astacin_nematoda"/>
    <property type="match status" value="1"/>
</dbReference>
<dbReference type="WBParaSite" id="HPBE_0001062701-mRNA-1">
    <property type="protein sequence ID" value="HPBE_0001062701-mRNA-1"/>
    <property type="gene ID" value="HPBE_0001062701"/>
</dbReference>
<keyword evidence="6" id="KW-0378">Hydrolase</keyword>
<keyword evidence="16" id="KW-1185">Reference proteome</keyword>
<dbReference type="InterPro" id="IPR024079">
    <property type="entry name" value="MetalloPept_cat_dom_sf"/>
</dbReference>
<dbReference type="GO" id="GO:0006508">
    <property type="term" value="P:proteolysis"/>
    <property type="evidence" value="ECO:0007669"/>
    <property type="project" value="UniProtKB-KW"/>
</dbReference>
<evidence type="ECO:0000313" key="16">
    <source>
        <dbReference type="Proteomes" id="UP000050761"/>
    </source>
</evidence>
<dbReference type="PANTHER" id="PTHR10127">
    <property type="entry name" value="DISCOIDIN, CUB, EGF, LAMININ , AND ZINC METALLOPROTEASE DOMAIN CONTAINING"/>
    <property type="match status" value="1"/>
</dbReference>
<evidence type="ECO:0000256" key="8">
    <source>
        <dbReference type="ARBA" id="ARBA00023049"/>
    </source>
</evidence>
<evidence type="ECO:0000256" key="12">
    <source>
        <dbReference type="PROSITE-ProRule" id="PRU00059"/>
    </source>
</evidence>
<keyword evidence="9" id="KW-1015">Disulfide bond</keyword>
<dbReference type="SMART" id="SM00235">
    <property type="entry name" value="ZnMc"/>
    <property type="match status" value="1"/>
</dbReference>
<reference evidence="15 16" key="1">
    <citation type="submission" date="2018-11" db="EMBL/GenBank/DDBJ databases">
        <authorList>
            <consortium name="Pathogen Informatics"/>
        </authorList>
    </citation>
    <scope>NUCLEOTIDE SEQUENCE [LARGE SCALE GENOMIC DNA]</scope>
</reference>
<dbReference type="GO" id="GO:0005576">
    <property type="term" value="C:extracellular region"/>
    <property type="evidence" value="ECO:0007669"/>
    <property type="project" value="UniProtKB-SubCell"/>
</dbReference>
<evidence type="ECO:0000256" key="4">
    <source>
        <dbReference type="ARBA" id="ARBA00022670"/>
    </source>
</evidence>
<accession>A0A183FRX3</accession>
<evidence type="ECO:0000259" key="14">
    <source>
        <dbReference type="PROSITE" id="PS51864"/>
    </source>
</evidence>
<keyword evidence="5" id="KW-0479">Metal-binding</keyword>
<keyword evidence="3" id="KW-0245">EGF-like domain</keyword>
<gene>
    <name evidence="15" type="ORF">HPBE_LOCUS10628</name>
</gene>
<dbReference type="GO" id="GO:0004222">
    <property type="term" value="F:metalloendopeptidase activity"/>
    <property type="evidence" value="ECO:0007669"/>
    <property type="project" value="UniProtKB-UniRule"/>
</dbReference>
<evidence type="ECO:0000256" key="3">
    <source>
        <dbReference type="ARBA" id="ARBA00022536"/>
    </source>
</evidence>
<organism evidence="16 17">
    <name type="scientific">Heligmosomoides polygyrus</name>
    <name type="common">Parasitic roundworm</name>
    <dbReference type="NCBI Taxonomy" id="6339"/>
    <lineage>
        <taxon>Eukaryota</taxon>
        <taxon>Metazoa</taxon>
        <taxon>Ecdysozoa</taxon>
        <taxon>Nematoda</taxon>
        <taxon>Chromadorea</taxon>
        <taxon>Rhabditida</taxon>
        <taxon>Rhabditina</taxon>
        <taxon>Rhabditomorpha</taxon>
        <taxon>Strongyloidea</taxon>
        <taxon>Heligmosomidae</taxon>
        <taxon>Heligmosomoides</taxon>
    </lineage>
</organism>
<dbReference type="InterPro" id="IPR001506">
    <property type="entry name" value="Peptidase_M12A"/>
</dbReference>
<accession>A0A3P7Z6D6</accession>
<dbReference type="Gene3D" id="3.40.390.10">
    <property type="entry name" value="Collagenase (Catalytic Domain)"/>
    <property type="match status" value="2"/>
</dbReference>
<dbReference type="Pfam" id="PF01400">
    <property type="entry name" value="Astacin"/>
    <property type="match status" value="2"/>
</dbReference>
<dbReference type="Gene3D" id="2.60.120.290">
    <property type="entry name" value="Spermadhesin, CUB domain"/>
    <property type="match status" value="1"/>
</dbReference>
<evidence type="ECO:0000256" key="1">
    <source>
        <dbReference type="ARBA" id="ARBA00004613"/>
    </source>
</evidence>
<evidence type="ECO:0000256" key="2">
    <source>
        <dbReference type="ARBA" id="ARBA00022525"/>
    </source>
</evidence>
<protein>
    <recommendedName>
        <fullName evidence="11">Zinc metalloproteinase</fullName>
    </recommendedName>
</protein>
<evidence type="ECO:0000256" key="6">
    <source>
        <dbReference type="ARBA" id="ARBA00022801"/>
    </source>
</evidence>
<evidence type="ECO:0000256" key="10">
    <source>
        <dbReference type="ARBA" id="ARBA00023180"/>
    </source>
</evidence>
<keyword evidence="4" id="KW-0645">Protease</keyword>
<evidence type="ECO:0000313" key="17">
    <source>
        <dbReference type="WBParaSite" id="HPBE_0001062701-mRNA-1"/>
    </source>
</evidence>
<dbReference type="Proteomes" id="UP000050761">
    <property type="component" value="Unassembled WGS sequence"/>
</dbReference>
<dbReference type="OrthoDB" id="5829240at2759"/>
<keyword evidence="8" id="KW-0482">Metalloprotease</keyword>
<evidence type="ECO:0000313" key="15">
    <source>
        <dbReference type="EMBL" id="VDO85769.1"/>
    </source>
</evidence>
<sequence length="338" mass="38468">MSDANERSKRQAFRDKNYPNTVWKNNRVAYFFDRSASERVRRVFKKGAQVWRDNTCIDIYEDTCAISPDRIRVFMEEGCWSYLGRKGGEQNLSLGEGCDTEDWLDEFRLESRSTNHNYDLPYDVGSIMHYGATVGSANKNPTMIPYDKLHTRTLGSPFVSFYDILMLNKHYNCTDKCDPKTSAKCAMGGIPHPRDCSKCICPGGYAGRFCKERPSGCGQELIASHSAKTFTDSIGDKSSRTVREDFIKCHYLIKAPPGKKVEVKLLHFSTSRIAADGCKYGGVEIKTQVDQRLTGYRFVQFCSLDNVNTTLVSPLNVVPIITFNRLYQTDTVIQYRYL</sequence>
<keyword evidence="2 11" id="KW-0964">Secreted</keyword>
<feature type="domain" description="CUB" evidence="13">
    <location>
        <begin position="217"/>
        <end position="338"/>
    </location>
</feature>
<proteinExistence type="predicted"/>
<reference evidence="17" key="2">
    <citation type="submission" date="2019-09" db="UniProtKB">
        <authorList>
            <consortium name="WormBaseParasite"/>
        </authorList>
    </citation>
    <scope>IDENTIFICATION</scope>
</reference>
<evidence type="ECO:0000256" key="5">
    <source>
        <dbReference type="ARBA" id="ARBA00022723"/>
    </source>
</evidence>
<dbReference type="PROSITE" id="PS01180">
    <property type="entry name" value="CUB"/>
    <property type="match status" value="1"/>
</dbReference>
<dbReference type="InterPro" id="IPR017050">
    <property type="entry name" value="Metallopeptidase_nem"/>
</dbReference>
<dbReference type="InterPro" id="IPR006026">
    <property type="entry name" value="Peptidase_Metallo"/>
</dbReference>
<dbReference type="EMBL" id="UZAH01026825">
    <property type="protein sequence ID" value="VDO85769.1"/>
    <property type="molecule type" value="Genomic_DNA"/>
</dbReference>